<protein>
    <recommendedName>
        <fullName evidence="5">Charged multivesicular body protein 5</fullName>
    </recommendedName>
</protein>
<organism evidence="4">
    <name type="scientific">Prasinoderma coloniale</name>
    <dbReference type="NCBI Taxonomy" id="156133"/>
    <lineage>
        <taxon>Eukaryota</taxon>
        <taxon>Viridiplantae</taxon>
        <taxon>Prasinodermophyta</taxon>
        <taxon>Prasinodermophyceae</taxon>
        <taxon>Prasinodermales</taxon>
        <taxon>Prasinodermaceae</taxon>
        <taxon>Prasinoderma</taxon>
    </lineage>
</organism>
<dbReference type="GO" id="GO:0032511">
    <property type="term" value="P:late endosome to vacuole transport via multivesicular body sorting pathway"/>
    <property type="evidence" value="ECO:0007669"/>
    <property type="project" value="TreeGrafter"/>
</dbReference>
<dbReference type="Gene3D" id="6.10.250.1710">
    <property type="match status" value="1"/>
</dbReference>
<evidence type="ECO:0008006" key="5">
    <source>
        <dbReference type="Google" id="ProtNLM"/>
    </source>
</evidence>
<feature type="region of interest" description="Disordered" evidence="3">
    <location>
        <begin position="1"/>
        <end position="31"/>
    </location>
</feature>
<accession>A0A7R9TP86</accession>
<feature type="region of interest" description="Disordered" evidence="3">
    <location>
        <begin position="176"/>
        <end position="223"/>
    </location>
</feature>
<comment type="similarity">
    <text evidence="1">Belongs to the SNF7 family.</text>
</comment>
<dbReference type="PANTHER" id="PTHR22761:SF12">
    <property type="entry name" value="CHARGED MULTIVESICULAR BODY PROTEIN 5"/>
    <property type="match status" value="1"/>
</dbReference>
<dbReference type="AlphaFoldDB" id="A0A7R9TP86"/>
<feature type="compositionally biased region" description="Low complexity" evidence="3">
    <location>
        <begin position="200"/>
        <end position="223"/>
    </location>
</feature>
<evidence type="ECO:0000256" key="3">
    <source>
        <dbReference type="SAM" id="MobiDB-lite"/>
    </source>
</evidence>
<keyword evidence="2" id="KW-0175">Coiled coil</keyword>
<evidence type="ECO:0000256" key="2">
    <source>
        <dbReference type="ARBA" id="ARBA00023054"/>
    </source>
</evidence>
<dbReference type="Pfam" id="PF03357">
    <property type="entry name" value="Snf7"/>
    <property type="match status" value="1"/>
</dbReference>
<dbReference type="GO" id="GO:0006900">
    <property type="term" value="P:vesicle budding from membrane"/>
    <property type="evidence" value="ECO:0007669"/>
    <property type="project" value="TreeGrafter"/>
</dbReference>
<sequence>MRRVFGARKKKEPAPSLEDTTSSLNSRGENIDEKIRKLEGELSRFRDQLKRVKGPAQAAIKQRALRVLKQKRMYEQQRDQLYNQSFNLEQVAFATQNIKDTQATVASMKSAAKEIKKEYKKVDINEIENLNDEMADMLDLTNEIQETLGQTFGVPDDIDEEELMGELDALEDEMLDEEVEEGAAPSYLTEEVEADALSLPSAPDGAPAVADDPLAAPANREEA</sequence>
<dbReference type="Gene3D" id="1.10.287.1060">
    <property type="entry name" value="ESAT-6-like"/>
    <property type="match status" value="1"/>
</dbReference>
<name>A0A7R9TP86_9VIRI</name>
<dbReference type="InterPro" id="IPR005024">
    <property type="entry name" value="Snf7_fam"/>
</dbReference>
<proteinExistence type="inferred from homology"/>
<reference evidence="4" key="1">
    <citation type="submission" date="2021-01" db="EMBL/GenBank/DDBJ databases">
        <authorList>
            <person name="Corre E."/>
            <person name="Pelletier E."/>
            <person name="Niang G."/>
            <person name="Scheremetjew M."/>
            <person name="Finn R."/>
            <person name="Kale V."/>
            <person name="Holt S."/>
            <person name="Cochrane G."/>
            <person name="Meng A."/>
            <person name="Brown T."/>
            <person name="Cohen L."/>
        </authorList>
    </citation>
    <scope>NUCLEOTIDE SEQUENCE</scope>
    <source>
        <strain evidence="4">CCMP1413</strain>
    </source>
</reference>
<feature type="compositionally biased region" description="Polar residues" evidence="3">
    <location>
        <begin position="18"/>
        <end position="28"/>
    </location>
</feature>
<feature type="compositionally biased region" description="Basic residues" evidence="3">
    <location>
        <begin position="1"/>
        <end position="11"/>
    </location>
</feature>
<gene>
    <name evidence="4" type="ORF">PCOL08062_LOCUS6935</name>
</gene>
<evidence type="ECO:0000313" key="4">
    <source>
        <dbReference type="EMBL" id="CAD8241086.1"/>
    </source>
</evidence>
<dbReference type="GO" id="GO:0005771">
    <property type="term" value="C:multivesicular body"/>
    <property type="evidence" value="ECO:0007669"/>
    <property type="project" value="TreeGrafter"/>
</dbReference>
<evidence type="ECO:0000256" key="1">
    <source>
        <dbReference type="ARBA" id="ARBA00006190"/>
    </source>
</evidence>
<dbReference type="PANTHER" id="PTHR22761">
    <property type="entry name" value="CHARGED MULTIVESICULAR BODY PROTEIN"/>
    <property type="match status" value="1"/>
</dbReference>
<dbReference type="EMBL" id="HBDZ01009069">
    <property type="protein sequence ID" value="CAD8241086.1"/>
    <property type="molecule type" value="Transcribed_RNA"/>
</dbReference>